<accession>A0A4R0R8T7</accession>
<proteinExistence type="predicted"/>
<sequence>MDSQLTLVDSSAPLPERSAQTVFTFSRDSLLNATLRILGTDSTVYVIKTNTTTTRTVVSRMIPGSAKGVVEVVKIERNDILPNKITFEGFPSMKLNNWLKKQTFSDPARPNVTTQYVWKPTSAREVALYITDMPLRPIAWFRSSIPSVEPATLSLQPEAEPIQDAVVASLILVEQQYRADSKHYSARGNLSYIICAPVTGRHVYFDIVLLLTEPPRAGPQLVLTPVSASPPETRKAYVP</sequence>
<keyword evidence="3" id="KW-1185">Reference proteome</keyword>
<dbReference type="OrthoDB" id="3256331at2759"/>
<protein>
    <recommendedName>
        <fullName evidence="1">DUF6593 domain-containing protein</fullName>
    </recommendedName>
</protein>
<reference evidence="2 3" key="1">
    <citation type="submission" date="2018-11" db="EMBL/GenBank/DDBJ databases">
        <title>Genome assembly of Steccherinum ochraceum LE-BIN_3174, the white-rot fungus of the Steccherinaceae family (The Residual Polyporoid clade, Polyporales, Basidiomycota).</title>
        <authorList>
            <person name="Fedorova T.V."/>
            <person name="Glazunova O.A."/>
            <person name="Landesman E.O."/>
            <person name="Moiseenko K.V."/>
            <person name="Psurtseva N.V."/>
            <person name="Savinova O.S."/>
            <person name="Shakhova N.V."/>
            <person name="Tyazhelova T.V."/>
            <person name="Vasina D.V."/>
        </authorList>
    </citation>
    <scope>NUCLEOTIDE SEQUENCE [LARGE SCALE GENOMIC DNA]</scope>
    <source>
        <strain evidence="2 3">LE-BIN_3174</strain>
    </source>
</reference>
<dbReference type="EMBL" id="RWJN01000251">
    <property type="protein sequence ID" value="TCD64190.1"/>
    <property type="molecule type" value="Genomic_DNA"/>
</dbReference>
<evidence type="ECO:0000259" key="1">
    <source>
        <dbReference type="Pfam" id="PF20236"/>
    </source>
</evidence>
<dbReference type="AlphaFoldDB" id="A0A4R0R8T7"/>
<dbReference type="Proteomes" id="UP000292702">
    <property type="component" value="Unassembled WGS sequence"/>
</dbReference>
<feature type="domain" description="DUF6593" evidence="1">
    <location>
        <begin position="28"/>
        <end position="178"/>
    </location>
</feature>
<organism evidence="2 3">
    <name type="scientific">Steccherinum ochraceum</name>
    <dbReference type="NCBI Taxonomy" id="92696"/>
    <lineage>
        <taxon>Eukaryota</taxon>
        <taxon>Fungi</taxon>
        <taxon>Dikarya</taxon>
        <taxon>Basidiomycota</taxon>
        <taxon>Agaricomycotina</taxon>
        <taxon>Agaricomycetes</taxon>
        <taxon>Polyporales</taxon>
        <taxon>Steccherinaceae</taxon>
        <taxon>Steccherinum</taxon>
    </lineage>
</organism>
<gene>
    <name evidence="2" type="ORF">EIP91_004466</name>
</gene>
<dbReference type="Pfam" id="PF20236">
    <property type="entry name" value="DUF6593"/>
    <property type="match status" value="1"/>
</dbReference>
<name>A0A4R0R8T7_9APHY</name>
<comment type="caution">
    <text evidence="2">The sequence shown here is derived from an EMBL/GenBank/DDBJ whole genome shotgun (WGS) entry which is preliminary data.</text>
</comment>
<evidence type="ECO:0000313" key="3">
    <source>
        <dbReference type="Proteomes" id="UP000292702"/>
    </source>
</evidence>
<evidence type="ECO:0000313" key="2">
    <source>
        <dbReference type="EMBL" id="TCD64190.1"/>
    </source>
</evidence>
<dbReference type="InterPro" id="IPR046528">
    <property type="entry name" value="DUF6593"/>
</dbReference>